<evidence type="ECO:0000313" key="2">
    <source>
        <dbReference type="Proteomes" id="UP001164743"/>
    </source>
</evidence>
<name>A0ABY7D627_9BASI</name>
<sequence>MGATGDWLSRKLDNAEETLRLASDALQILYSTLNPATPGVAYTSSFLEEQWSLEKIFHANFNQRREDQRKKLGELLCLQDDLDEAWGRTTHTIAQAIARSNSCGNIADQIARHRLAIGADQIIGDLTRDQSDLLWKVWHSKTELRQRFLGLVEEKQPLFRVCRNGESTTLEGIKSWSLLYASGQTSSVHVWNPTLSELKRSSQHVHYNIHHHSLNTLTCFN</sequence>
<keyword evidence="2" id="KW-1185">Reference proteome</keyword>
<dbReference type="PANTHER" id="PTHR33096:SF1">
    <property type="entry name" value="CXC1-LIKE CYSTEINE CLUSTER ASSOCIATED WITH KDZ TRANSPOSASES DOMAIN-CONTAINING PROTEIN"/>
    <property type="match status" value="1"/>
</dbReference>
<dbReference type="RefSeq" id="XP_053028668.1">
    <property type="nucleotide sequence ID" value="XM_053164683.1"/>
</dbReference>
<protein>
    <submittedName>
        <fullName evidence="1">Uncharacterized protein</fullName>
    </submittedName>
</protein>
<evidence type="ECO:0000313" key="1">
    <source>
        <dbReference type="EMBL" id="WAQ93113.1"/>
    </source>
</evidence>
<dbReference type="Proteomes" id="UP001164743">
    <property type="component" value="Chromosome 18A"/>
</dbReference>
<organism evidence="1 2">
    <name type="scientific">Puccinia triticina</name>
    <dbReference type="NCBI Taxonomy" id="208348"/>
    <lineage>
        <taxon>Eukaryota</taxon>
        <taxon>Fungi</taxon>
        <taxon>Dikarya</taxon>
        <taxon>Basidiomycota</taxon>
        <taxon>Pucciniomycotina</taxon>
        <taxon>Pucciniomycetes</taxon>
        <taxon>Pucciniales</taxon>
        <taxon>Pucciniaceae</taxon>
        <taxon>Puccinia</taxon>
    </lineage>
</organism>
<gene>
    <name evidence="1" type="ORF">PtA15_18A171</name>
</gene>
<proteinExistence type="predicted"/>
<reference evidence="1" key="1">
    <citation type="submission" date="2022-10" db="EMBL/GenBank/DDBJ databases">
        <title>Puccinia triticina Genome sequencing and assembly.</title>
        <authorList>
            <person name="Li C."/>
        </authorList>
    </citation>
    <scope>NUCLEOTIDE SEQUENCE</scope>
    <source>
        <strain evidence="1">Pt15</strain>
    </source>
</reference>
<dbReference type="GeneID" id="77805578"/>
<accession>A0ABY7D627</accession>
<dbReference type="PANTHER" id="PTHR33096">
    <property type="entry name" value="CXC2 DOMAIN-CONTAINING PROTEIN"/>
    <property type="match status" value="1"/>
</dbReference>
<dbReference type="EMBL" id="CP110438">
    <property type="protein sequence ID" value="WAQ93113.1"/>
    <property type="molecule type" value="Genomic_DNA"/>
</dbReference>